<dbReference type="Proteomes" id="UP000635071">
    <property type="component" value="Unassembled WGS sequence"/>
</dbReference>
<dbReference type="PROSITE" id="PS51257">
    <property type="entry name" value="PROKAR_LIPOPROTEIN"/>
    <property type="match status" value="1"/>
</dbReference>
<dbReference type="GO" id="GO:0016020">
    <property type="term" value="C:membrane"/>
    <property type="evidence" value="ECO:0007669"/>
    <property type="project" value="InterPro"/>
</dbReference>
<keyword evidence="3 7" id="KW-0732">Signal</keyword>
<evidence type="ECO:0000313" key="9">
    <source>
        <dbReference type="Proteomes" id="UP000635071"/>
    </source>
</evidence>
<reference evidence="8" key="1">
    <citation type="journal article" date="2014" name="Int. J. Syst. Evol. Microbiol.">
        <title>Complete genome sequence of Corynebacterium casei LMG S-19264T (=DSM 44701T), isolated from a smear-ripened cheese.</title>
        <authorList>
            <consortium name="US DOE Joint Genome Institute (JGI-PGF)"/>
            <person name="Walter F."/>
            <person name="Albersmeier A."/>
            <person name="Kalinowski J."/>
            <person name="Ruckert C."/>
        </authorList>
    </citation>
    <scope>NUCLEOTIDE SEQUENCE</scope>
    <source>
        <strain evidence="8">CGMCC 1.15519</strain>
    </source>
</reference>
<reference evidence="8" key="2">
    <citation type="submission" date="2020-09" db="EMBL/GenBank/DDBJ databases">
        <authorList>
            <person name="Sun Q."/>
            <person name="Zhou Y."/>
        </authorList>
    </citation>
    <scope>NUCLEOTIDE SEQUENCE</scope>
    <source>
        <strain evidence="8">CGMCC 1.15519</strain>
    </source>
</reference>
<keyword evidence="5" id="KW-0564">Palmitate</keyword>
<feature type="signal peptide" evidence="7">
    <location>
        <begin position="1"/>
        <end position="19"/>
    </location>
</feature>
<evidence type="ECO:0000313" key="8">
    <source>
        <dbReference type="EMBL" id="GGE21048.1"/>
    </source>
</evidence>
<evidence type="ECO:0000256" key="5">
    <source>
        <dbReference type="ARBA" id="ARBA00023139"/>
    </source>
</evidence>
<evidence type="ECO:0000256" key="2">
    <source>
        <dbReference type="ARBA" id="ARBA00022475"/>
    </source>
</evidence>
<evidence type="ECO:0000256" key="6">
    <source>
        <dbReference type="ARBA" id="ARBA00023288"/>
    </source>
</evidence>
<name>A0A917ECP1_9SPHN</name>
<dbReference type="EMBL" id="BMJM01000015">
    <property type="protein sequence ID" value="GGE21048.1"/>
    <property type="molecule type" value="Genomic_DNA"/>
</dbReference>
<evidence type="ECO:0000256" key="1">
    <source>
        <dbReference type="ARBA" id="ARBA00010296"/>
    </source>
</evidence>
<sequence length="46" mass="4592">MRKSIILAAAVFAGLAVSACNTVEGAGKDVNSAGKAVSETARDVKN</sequence>
<feature type="chain" id="PRO_5037203119" evidence="7">
    <location>
        <begin position="20"/>
        <end position="46"/>
    </location>
</feature>
<dbReference type="Pfam" id="PF08085">
    <property type="entry name" value="Entericidin"/>
    <property type="match status" value="1"/>
</dbReference>
<evidence type="ECO:0000256" key="4">
    <source>
        <dbReference type="ARBA" id="ARBA00023136"/>
    </source>
</evidence>
<organism evidence="8 9">
    <name type="scientific">Sandarakinorhabdus glacialis</name>
    <dbReference type="NCBI Taxonomy" id="1614636"/>
    <lineage>
        <taxon>Bacteria</taxon>
        <taxon>Pseudomonadati</taxon>
        <taxon>Pseudomonadota</taxon>
        <taxon>Alphaproteobacteria</taxon>
        <taxon>Sphingomonadales</taxon>
        <taxon>Sphingosinicellaceae</taxon>
        <taxon>Sandarakinorhabdus</taxon>
    </lineage>
</organism>
<dbReference type="GO" id="GO:0009636">
    <property type="term" value="P:response to toxic substance"/>
    <property type="evidence" value="ECO:0007669"/>
    <property type="project" value="InterPro"/>
</dbReference>
<accession>A0A917ECP1</accession>
<comment type="similarity">
    <text evidence="1">Belongs to the EcnA/EcnB lipoprotein family.</text>
</comment>
<keyword evidence="9" id="KW-1185">Reference proteome</keyword>
<dbReference type="AlphaFoldDB" id="A0A917ECP1"/>
<keyword evidence="2" id="KW-1003">Cell membrane</keyword>
<keyword evidence="6" id="KW-0449">Lipoprotein</keyword>
<proteinExistence type="inferred from homology"/>
<comment type="caution">
    <text evidence="8">The sequence shown here is derived from an EMBL/GenBank/DDBJ whole genome shotgun (WGS) entry which is preliminary data.</text>
</comment>
<evidence type="ECO:0000256" key="3">
    <source>
        <dbReference type="ARBA" id="ARBA00022729"/>
    </source>
</evidence>
<evidence type="ECO:0000256" key="7">
    <source>
        <dbReference type="SAM" id="SignalP"/>
    </source>
</evidence>
<dbReference type="InterPro" id="IPR012556">
    <property type="entry name" value="Entericidin"/>
</dbReference>
<gene>
    <name evidence="8" type="ORF">GCM10011529_29580</name>
</gene>
<dbReference type="RefSeq" id="WP_207792591.1">
    <property type="nucleotide sequence ID" value="NZ_BMJM01000015.1"/>
</dbReference>
<keyword evidence="4" id="KW-0472">Membrane</keyword>
<protein>
    <submittedName>
        <fullName evidence="8">Entericidin, EcnA/B family protein</fullName>
    </submittedName>
</protein>